<evidence type="ECO:0000256" key="1">
    <source>
        <dbReference type="ARBA" id="ARBA00004147"/>
    </source>
</evidence>
<comment type="subcellular location">
    <subcellularLocation>
        <location evidence="1">Host nucleus</location>
    </subcellularLocation>
    <subcellularLocation>
        <location evidence="2">Virion</location>
    </subcellularLocation>
</comment>
<evidence type="ECO:0000256" key="8">
    <source>
        <dbReference type="ARBA" id="ARBA00030533"/>
    </source>
</evidence>
<evidence type="ECO:0000256" key="2">
    <source>
        <dbReference type="ARBA" id="ARBA00004328"/>
    </source>
</evidence>
<dbReference type="InterPro" id="IPR004247">
    <property type="entry name" value="Lentiviral_Vpr-like"/>
</dbReference>
<dbReference type="GO" id="GO:0044423">
    <property type="term" value="C:virion component"/>
    <property type="evidence" value="ECO:0007669"/>
    <property type="project" value="UniProtKB-KW"/>
</dbReference>
<name>A0A142J2Y8_CAEV</name>
<comment type="function">
    <text evidence="7">Seems to function as a Vpr-like protein, since it mediates host cell cycle arrest in G2 phase. Cell cycle arrest creates a favorable environment for maximizing viral expression and production.</text>
</comment>
<dbReference type="GO" id="GO:0042025">
    <property type="term" value="C:host cell nucleus"/>
    <property type="evidence" value="ECO:0007669"/>
    <property type="project" value="UniProtKB-SubCell"/>
</dbReference>
<proteinExistence type="predicted"/>
<evidence type="ECO:0000256" key="9">
    <source>
        <dbReference type="ARBA" id="ARBA00032894"/>
    </source>
</evidence>
<evidence type="ECO:0000256" key="5">
    <source>
        <dbReference type="ARBA" id="ARBA00022844"/>
    </source>
</evidence>
<sequence>MEQAPIRRPGVRDLEVQGIFEFYEDWETWDRASQRVPFELLQRWLAMLSNNNLRRQVVREAQKWLWQHPKAPVARNCGCRLCNPGWGSEVRTVNM</sequence>
<dbReference type="EMBL" id="KT898826">
    <property type="protein sequence ID" value="AMR71155.1"/>
    <property type="molecule type" value="Genomic_DNA"/>
</dbReference>
<keyword evidence="5" id="KW-0946">Virion</keyword>
<gene>
    <name evidence="10" type="primary">tat</name>
</gene>
<reference evidence="10" key="1">
    <citation type="submission" date="2015-10" db="EMBL/GenBank/DDBJ databases">
        <authorList>
            <person name="Gilbert D.G."/>
        </authorList>
    </citation>
    <scope>NUCLEOTIDE SEQUENCE</scope>
    <source>
        <strain evidence="10">Jord1</strain>
    </source>
</reference>
<protein>
    <recommendedName>
        <fullName evidence="3">Probable Vpr-like protein</fullName>
    </recommendedName>
    <alternativeName>
        <fullName evidence="8">Protein S</fullName>
    </alternativeName>
    <alternativeName>
        <fullName evidence="9">Protein Tat</fullName>
    </alternativeName>
</protein>
<keyword evidence="4" id="KW-1048">Host nucleus</keyword>
<evidence type="ECO:0000256" key="7">
    <source>
        <dbReference type="ARBA" id="ARBA00025242"/>
    </source>
</evidence>
<organism evidence="10">
    <name type="scientific">Small ruminant lentivirus</name>
    <dbReference type="NCBI Taxonomy" id="254355"/>
    <lineage>
        <taxon>Viruses</taxon>
        <taxon>Riboviria</taxon>
        <taxon>Pararnavirae</taxon>
        <taxon>Artverviricota</taxon>
        <taxon>Revtraviricetes</taxon>
        <taxon>Ortervirales</taxon>
        <taxon>Retroviridae</taxon>
        <taxon>Orthoretrovirinae</taxon>
        <taxon>Lentivirus</taxon>
        <taxon>Lentivirus capartenc</taxon>
        <taxon>Caprine arthritis encephalitis virus</taxon>
    </lineage>
</organism>
<evidence type="ECO:0000256" key="4">
    <source>
        <dbReference type="ARBA" id="ARBA00022562"/>
    </source>
</evidence>
<evidence type="ECO:0000313" key="10">
    <source>
        <dbReference type="EMBL" id="AMR71155.1"/>
    </source>
</evidence>
<accession>A0A142J2Y8</accession>
<evidence type="ECO:0000256" key="6">
    <source>
        <dbReference type="ARBA" id="ARBA00023306"/>
    </source>
</evidence>
<keyword evidence="6" id="KW-0131">Cell cycle</keyword>
<dbReference type="Pfam" id="PF02998">
    <property type="entry name" value="Lentiviral_Tat"/>
    <property type="match status" value="1"/>
</dbReference>
<evidence type="ECO:0000256" key="3">
    <source>
        <dbReference type="ARBA" id="ARBA00015077"/>
    </source>
</evidence>